<gene>
    <name evidence="1" type="ORF">PMEN32_ICESp14ST230_20</name>
</gene>
<evidence type="ECO:0000313" key="1">
    <source>
        <dbReference type="EMBL" id="AWW22915.1"/>
    </source>
</evidence>
<dbReference type="InterPro" id="IPR035901">
    <property type="entry name" value="GIY-YIG_endonuc_sf"/>
</dbReference>
<sequence length="293" mass="34531">METVVLQEILNIQNPEDFYVKLNKIDQFGIDTKSLYINDQPKLLEQMGYLYDTLRKTNKPHFNYVMDRPYTIHLIPYDEANKLWLFVGAYSQSGTYQQTYEDRVTTYYKLNLAPEHSKLKGRLIVKFERPDGSQHVRIGLESATAQGFKLHSILEREISSVEFQDYRNVRLTYQELKSIIKNQNPTWKTALSHLNAIYLQTDIKTGKQYVGSAYGKQKLWGRWTEYVETYHGVNKALKELFKKEGASYFEDYFTYMLLEVLPSDNKEIGNTVISRESWWKIALQTREFGYNCN</sequence>
<dbReference type="AlphaFoldDB" id="A0A2Z4HWZ6"/>
<proteinExistence type="predicted"/>
<accession>A0A2Z4HWZ6</accession>
<dbReference type="Gene3D" id="3.40.1440.10">
    <property type="entry name" value="GIY-YIG endonuclease"/>
    <property type="match status" value="1"/>
</dbReference>
<keyword evidence="1" id="KW-0378">Hydrolase</keyword>
<organism evidence="1">
    <name type="scientific">Streptococcus pneumoniae</name>
    <dbReference type="NCBI Taxonomy" id="1313"/>
    <lineage>
        <taxon>Bacteria</taxon>
        <taxon>Bacillati</taxon>
        <taxon>Bacillota</taxon>
        <taxon>Bacilli</taxon>
        <taxon>Lactobacillales</taxon>
        <taxon>Streptococcaceae</taxon>
        <taxon>Streptococcus</taxon>
    </lineage>
</organism>
<keyword evidence="1" id="KW-0255">Endonuclease</keyword>
<dbReference type="EMBL" id="MH283017">
    <property type="protein sequence ID" value="AWW22915.1"/>
    <property type="molecule type" value="Genomic_DNA"/>
</dbReference>
<dbReference type="SUPFAM" id="SSF82771">
    <property type="entry name" value="GIY-YIG endonuclease"/>
    <property type="match status" value="1"/>
</dbReference>
<dbReference type="GO" id="GO:0004519">
    <property type="term" value="F:endonuclease activity"/>
    <property type="evidence" value="ECO:0007669"/>
    <property type="project" value="UniProtKB-KW"/>
</dbReference>
<name>A0A2Z4HWZ6_STREE</name>
<reference evidence="1" key="1">
    <citation type="submission" date="2018-05" db="EMBL/GenBank/DDBJ databases">
        <title>Rise and fall of a multidrug resistant pneumococcal CC230 sub-lineage harbouring a novel mosaic tet(S/M) gene in South Africa.</title>
        <authorList>
            <consortium name="The Global Pneumococcal Sequencing Consortium"/>
            <person name="Lo S.W."/>
            <person name="Gladstone R.A."/>
            <person name="van Tonder A."/>
            <person name="Bentley S.D."/>
        </authorList>
    </citation>
    <scope>NUCLEOTIDE SEQUENCE</scope>
    <source>
        <strain evidence="1">PMEN32</strain>
    </source>
</reference>
<protein>
    <submittedName>
        <fullName evidence="1">Group I intron endonuclease</fullName>
    </submittedName>
</protein>
<dbReference type="CDD" id="cd10446">
    <property type="entry name" value="GIY-YIG_unchar_1"/>
    <property type="match status" value="1"/>
</dbReference>
<keyword evidence="1" id="KW-0540">Nuclease</keyword>